<evidence type="ECO:0000256" key="1">
    <source>
        <dbReference type="ARBA" id="ARBA00022691"/>
    </source>
</evidence>
<evidence type="ECO:0000256" key="4">
    <source>
        <dbReference type="ARBA" id="ARBA00023014"/>
    </source>
</evidence>
<evidence type="ECO:0000256" key="3">
    <source>
        <dbReference type="ARBA" id="ARBA00023004"/>
    </source>
</evidence>
<dbReference type="CDD" id="cd21109">
    <property type="entry name" value="SPASM"/>
    <property type="match status" value="1"/>
</dbReference>
<keyword evidence="8" id="KW-1185">Reference proteome</keyword>
<sequence length="331" mass="36535">MIRIRFPRGVTPPAWLADGGEDVQVTDDPAVIALEEEKNTERQRAAVDRVLRPRFERAWSAGDPLFHLVSVETRAGCNHNCSFCPVSRSVDPRPPGELDLAVVELIARQLGELGYDRRIALFGNNEPLLDARLPEIVGVFRRACPAAELRVLTNGILARTALVAELFEAGLSTLTINNYTDGSRVIAPVRELVAEAGRLRHHDIRISVRRRTEVLTTRAGLAPNKPRPSAGPHGFCALPFTDLHISYTGEVNLCCFDAHGKVRMGDVAETPLVEIWRSALFAHHRSALLRSARAELDLCRHCDFDGFRDPAPTASRPLTRDDILLSGSIDP</sequence>
<dbReference type="CDD" id="cd01335">
    <property type="entry name" value="Radical_SAM"/>
    <property type="match status" value="1"/>
</dbReference>
<dbReference type="PANTHER" id="PTHR11228:SF7">
    <property type="entry name" value="PQQA PEPTIDE CYCLASE"/>
    <property type="match status" value="1"/>
</dbReference>
<dbReference type="EMBL" id="VCKZ01000041">
    <property type="protein sequence ID" value="TMR40839.1"/>
    <property type="molecule type" value="Genomic_DNA"/>
</dbReference>
<dbReference type="Gene3D" id="3.20.20.70">
    <property type="entry name" value="Aldolase class I"/>
    <property type="match status" value="1"/>
</dbReference>
<protein>
    <submittedName>
        <fullName evidence="7">Radical SAM/SPASM domain-containing protein</fullName>
    </submittedName>
</protein>
<organism evidence="7 8">
    <name type="scientific">Actinomadura geliboluensis</name>
    <dbReference type="NCBI Taxonomy" id="882440"/>
    <lineage>
        <taxon>Bacteria</taxon>
        <taxon>Bacillati</taxon>
        <taxon>Actinomycetota</taxon>
        <taxon>Actinomycetes</taxon>
        <taxon>Streptosporangiales</taxon>
        <taxon>Thermomonosporaceae</taxon>
        <taxon>Actinomadura</taxon>
    </lineage>
</organism>
<keyword evidence="4" id="KW-0411">Iron-sulfur</keyword>
<keyword evidence="1" id="KW-0949">S-adenosyl-L-methionine</keyword>
<gene>
    <name evidence="7" type="ORF">ETD96_08755</name>
</gene>
<accession>A0A5S4H757</accession>
<proteinExistence type="predicted"/>
<evidence type="ECO:0000313" key="7">
    <source>
        <dbReference type="EMBL" id="TMR40839.1"/>
    </source>
</evidence>
<evidence type="ECO:0000259" key="5">
    <source>
        <dbReference type="Pfam" id="PF04055"/>
    </source>
</evidence>
<dbReference type="InterPro" id="IPR007197">
    <property type="entry name" value="rSAM"/>
</dbReference>
<dbReference type="GO" id="GO:0051536">
    <property type="term" value="F:iron-sulfur cluster binding"/>
    <property type="evidence" value="ECO:0007669"/>
    <property type="project" value="UniProtKB-KW"/>
</dbReference>
<evidence type="ECO:0000313" key="8">
    <source>
        <dbReference type="Proteomes" id="UP000305238"/>
    </source>
</evidence>
<dbReference type="InterPro" id="IPR013785">
    <property type="entry name" value="Aldolase_TIM"/>
</dbReference>
<dbReference type="InterPro" id="IPR050377">
    <property type="entry name" value="Radical_SAM_PqqE_MftC-like"/>
</dbReference>
<dbReference type="InterPro" id="IPR023885">
    <property type="entry name" value="4Fe4S-binding_SPASM_dom"/>
</dbReference>
<dbReference type="Pfam" id="PF13186">
    <property type="entry name" value="SPASM"/>
    <property type="match status" value="1"/>
</dbReference>
<dbReference type="GO" id="GO:0003824">
    <property type="term" value="F:catalytic activity"/>
    <property type="evidence" value="ECO:0007669"/>
    <property type="project" value="InterPro"/>
</dbReference>
<dbReference type="InterPro" id="IPR058240">
    <property type="entry name" value="rSAM_sf"/>
</dbReference>
<dbReference type="AlphaFoldDB" id="A0A5S4H757"/>
<evidence type="ECO:0000256" key="2">
    <source>
        <dbReference type="ARBA" id="ARBA00022723"/>
    </source>
</evidence>
<dbReference type="RefSeq" id="WP_138635796.1">
    <property type="nucleotide sequence ID" value="NZ_VCKZ01000041.1"/>
</dbReference>
<comment type="caution">
    <text evidence="7">The sequence shown here is derived from an EMBL/GenBank/DDBJ whole genome shotgun (WGS) entry which is preliminary data.</text>
</comment>
<dbReference type="PANTHER" id="PTHR11228">
    <property type="entry name" value="RADICAL SAM DOMAIN PROTEIN"/>
    <property type="match status" value="1"/>
</dbReference>
<keyword evidence="3" id="KW-0408">Iron</keyword>
<dbReference type="Pfam" id="PF04055">
    <property type="entry name" value="Radical_SAM"/>
    <property type="match status" value="1"/>
</dbReference>
<feature type="domain" description="Radical SAM core" evidence="5">
    <location>
        <begin position="75"/>
        <end position="177"/>
    </location>
</feature>
<dbReference type="Proteomes" id="UP000305238">
    <property type="component" value="Unassembled WGS sequence"/>
</dbReference>
<dbReference type="SFLD" id="SFLDS00029">
    <property type="entry name" value="Radical_SAM"/>
    <property type="match status" value="1"/>
</dbReference>
<name>A0A5S4H757_9ACTN</name>
<keyword evidence="2" id="KW-0479">Metal-binding</keyword>
<dbReference type="GO" id="GO:0046872">
    <property type="term" value="F:metal ion binding"/>
    <property type="evidence" value="ECO:0007669"/>
    <property type="project" value="UniProtKB-KW"/>
</dbReference>
<reference evidence="7 8" key="1">
    <citation type="submission" date="2019-05" db="EMBL/GenBank/DDBJ databases">
        <title>Draft genome sequence of Actinomadura geliboluensis A8036.</title>
        <authorList>
            <person name="Saricaoglu S."/>
            <person name="Isik K."/>
        </authorList>
    </citation>
    <scope>NUCLEOTIDE SEQUENCE [LARGE SCALE GENOMIC DNA]</scope>
    <source>
        <strain evidence="7 8">A8036</strain>
    </source>
</reference>
<feature type="domain" description="4Fe4S-binding SPASM" evidence="6">
    <location>
        <begin position="236"/>
        <end position="303"/>
    </location>
</feature>
<evidence type="ECO:0000259" key="6">
    <source>
        <dbReference type="Pfam" id="PF13186"/>
    </source>
</evidence>
<dbReference type="SUPFAM" id="SSF102114">
    <property type="entry name" value="Radical SAM enzymes"/>
    <property type="match status" value="1"/>
</dbReference>
<dbReference type="OrthoDB" id="9782387at2"/>